<evidence type="ECO:0000313" key="15">
    <source>
        <dbReference type="EMBL" id="RXR29793.1"/>
    </source>
</evidence>
<feature type="region of interest" description="Disordered" evidence="11">
    <location>
        <begin position="383"/>
        <end position="442"/>
    </location>
</feature>
<evidence type="ECO:0000256" key="9">
    <source>
        <dbReference type="ARBA" id="ARBA00074363"/>
    </source>
</evidence>
<feature type="domain" description="Helicase ATP-binding" evidence="12">
    <location>
        <begin position="32"/>
        <end position="207"/>
    </location>
</feature>
<dbReference type="SMART" id="SM00490">
    <property type="entry name" value="HELICc"/>
    <property type="match status" value="1"/>
</dbReference>
<dbReference type="PROSITE" id="PS51192">
    <property type="entry name" value="HELICASE_ATP_BIND_1"/>
    <property type="match status" value="1"/>
</dbReference>
<organism evidence="15 16">
    <name type="scientific">Sphingobium fluviale</name>
    <dbReference type="NCBI Taxonomy" id="2506423"/>
    <lineage>
        <taxon>Bacteria</taxon>
        <taxon>Pseudomonadati</taxon>
        <taxon>Pseudomonadota</taxon>
        <taxon>Alphaproteobacteria</taxon>
        <taxon>Sphingomonadales</taxon>
        <taxon>Sphingomonadaceae</taxon>
        <taxon>Sphingobium</taxon>
    </lineage>
</organism>
<dbReference type="OrthoDB" id="9805696at2"/>
<keyword evidence="3" id="KW-0547">Nucleotide-binding</keyword>
<dbReference type="InterPro" id="IPR050079">
    <property type="entry name" value="DEAD_box_RNA_helicase"/>
</dbReference>
<dbReference type="GO" id="GO:0009266">
    <property type="term" value="P:response to temperature stimulus"/>
    <property type="evidence" value="ECO:0007669"/>
    <property type="project" value="UniProtKB-ARBA"/>
</dbReference>
<dbReference type="GO" id="GO:0005829">
    <property type="term" value="C:cytosol"/>
    <property type="evidence" value="ECO:0007669"/>
    <property type="project" value="TreeGrafter"/>
</dbReference>
<dbReference type="PROSITE" id="PS51195">
    <property type="entry name" value="Q_MOTIF"/>
    <property type="match status" value="1"/>
</dbReference>
<evidence type="ECO:0000259" key="14">
    <source>
        <dbReference type="PROSITE" id="PS51195"/>
    </source>
</evidence>
<dbReference type="GO" id="GO:0016787">
    <property type="term" value="F:hydrolase activity"/>
    <property type="evidence" value="ECO:0007669"/>
    <property type="project" value="UniProtKB-KW"/>
</dbReference>
<evidence type="ECO:0000256" key="1">
    <source>
        <dbReference type="ARBA" id="ARBA00012552"/>
    </source>
</evidence>
<feature type="domain" description="DEAD-box RNA helicase Q" evidence="14">
    <location>
        <begin position="1"/>
        <end position="29"/>
    </location>
</feature>
<evidence type="ECO:0000259" key="12">
    <source>
        <dbReference type="PROSITE" id="PS51192"/>
    </source>
</evidence>
<keyword evidence="5 15" id="KW-0347">Helicase</keyword>
<dbReference type="PANTHER" id="PTHR47959">
    <property type="entry name" value="ATP-DEPENDENT RNA HELICASE RHLE-RELATED"/>
    <property type="match status" value="1"/>
</dbReference>
<keyword evidence="2" id="KW-0963">Cytoplasm</keyword>
<dbReference type="PANTHER" id="PTHR47959:SF13">
    <property type="entry name" value="ATP-DEPENDENT RNA HELICASE RHLE"/>
    <property type="match status" value="1"/>
</dbReference>
<evidence type="ECO:0000313" key="16">
    <source>
        <dbReference type="Proteomes" id="UP000290958"/>
    </source>
</evidence>
<dbReference type="Proteomes" id="UP000290958">
    <property type="component" value="Unassembled WGS sequence"/>
</dbReference>
<feature type="domain" description="Helicase C-terminal" evidence="13">
    <location>
        <begin position="233"/>
        <end position="380"/>
    </location>
</feature>
<dbReference type="SMART" id="SM00487">
    <property type="entry name" value="DEXDc"/>
    <property type="match status" value="1"/>
</dbReference>
<evidence type="ECO:0000256" key="10">
    <source>
        <dbReference type="PROSITE-ProRule" id="PRU00552"/>
    </source>
</evidence>
<evidence type="ECO:0000256" key="8">
    <source>
        <dbReference type="ARBA" id="ARBA00047984"/>
    </source>
</evidence>
<dbReference type="EC" id="3.6.4.13" evidence="1"/>
<keyword evidence="16" id="KW-1185">Reference proteome</keyword>
<dbReference type="InterPro" id="IPR001650">
    <property type="entry name" value="Helicase_C-like"/>
</dbReference>
<dbReference type="GO" id="GO:0005524">
    <property type="term" value="F:ATP binding"/>
    <property type="evidence" value="ECO:0007669"/>
    <property type="project" value="UniProtKB-KW"/>
</dbReference>
<dbReference type="RefSeq" id="WP_129403332.1">
    <property type="nucleotide sequence ID" value="NZ_SBKP01000003.1"/>
</dbReference>
<dbReference type="GO" id="GO:0003676">
    <property type="term" value="F:nucleic acid binding"/>
    <property type="evidence" value="ECO:0007669"/>
    <property type="project" value="InterPro"/>
</dbReference>
<evidence type="ECO:0000256" key="11">
    <source>
        <dbReference type="SAM" id="MobiDB-lite"/>
    </source>
</evidence>
<evidence type="ECO:0000256" key="5">
    <source>
        <dbReference type="ARBA" id="ARBA00022806"/>
    </source>
</evidence>
<dbReference type="InterPro" id="IPR011545">
    <property type="entry name" value="DEAD/DEAH_box_helicase_dom"/>
</dbReference>
<dbReference type="Gene3D" id="3.40.50.300">
    <property type="entry name" value="P-loop containing nucleotide triphosphate hydrolases"/>
    <property type="match status" value="2"/>
</dbReference>
<evidence type="ECO:0000259" key="13">
    <source>
        <dbReference type="PROSITE" id="PS51194"/>
    </source>
</evidence>
<protein>
    <recommendedName>
        <fullName evidence="9">DEAD-box ATP-dependent RNA helicase RhpA</fullName>
        <ecNumber evidence="1">3.6.4.13</ecNumber>
    </recommendedName>
</protein>
<feature type="short sequence motif" description="Q motif" evidence="10">
    <location>
        <begin position="1"/>
        <end position="29"/>
    </location>
</feature>
<keyword evidence="4" id="KW-0378">Hydrolase</keyword>
<dbReference type="InterPro" id="IPR014001">
    <property type="entry name" value="Helicase_ATP-bd"/>
</dbReference>
<dbReference type="CDD" id="cd00268">
    <property type="entry name" value="DEADc"/>
    <property type="match status" value="1"/>
</dbReference>
<dbReference type="Pfam" id="PF00270">
    <property type="entry name" value="DEAD"/>
    <property type="match status" value="1"/>
</dbReference>
<evidence type="ECO:0000256" key="6">
    <source>
        <dbReference type="ARBA" id="ARBA00022840"/>
    </source>
</evidence>
<dbReference type="Pfam" id="PF00271">
    <property type="entry name" value="Helicase_C"/>
    <property type="match status" value="1"/>
</dbReference>
<dbReference type="GO" id="GO:0042255">
    <property type="term" value="P:ribosome assembly"/>
    <property type="evidence" value="ECO:0007669"/>
    <property type="project" value="UniProtKB-ARBA"/>
</dbReference>
<dbReference type="EMBL" id="SBKP01000003">
    <property type="protein sequence ID" value="RXR29793.1"/>
    <property type="molecule type" value="Genomic_DNA"/>
</dbReference>
<evidence type="ECO:0000256" key="7">
    <source>
        <dbReference type="ARBA" id="ARBA00038437"/>
    </source>
</evidence>
<dbReference type="AlphaFoldDB" id="A0A4Q1KJ05"/>
<dbReference type="InterPro" id="IPR044742">
    <property type="entry name" value="DEAD/DEAH_RhlB"/>
</dbReference>
<evidence type="ECO:0000256" key="4">
    <source>
        <dbReference type="ARBA" id="ARBA00022801"/>
    </source>
</evidence>
<comment type="catalytic activity">
    <reaction evidence="8">
        <text>ATP + H2O = ADP + phosphate + H(+)</text>
        <dbReference type="Rhea" id="RHEA:13065"/>
        <dbReference type="ChEBI" id="CHEBI:15377"/>
        <dbReference type="ChEBI" id="CHEBI:15378"/>
        <dbReference type="ChEBI" id="CHEBI:30616"/>
        <dbReference type="ChEBI" id="CHEBI:43474"/>
        <dbReference type="ChEBI" id="CHEBI:456216"/>
        <dbReference type="EC" id="3.6.4.13"/>
    </reaction>
</comment>
<keyword evidence="6" id="KW-0067">ATP-binding</keyword>
<dbReference type="PROSITE" id="PS51194">
    <property type="entry name" value="HELICASE_CTER"/>
    <property type="match status" value="1"/>
</dbReference>
<proteinExistence type="inferred from homology"/>
<sequence length="442" mass="48421">MEFKDFGLAEPIMKALAAKDYSVPTPIQQQAMPIVLSGKDLCGIAQTGTGKTAAFALPTLDRLSRVAKHTPPLTCRVLVLSPTRELAAQIGQSFRDYGRFMRLNVATVFGGVPIHKQIRQLSQGVDVLVATPGRLLDIISQKAFHLKGVEVLVLDEADQMMDMGFIHPVKQIVSFVPKERQTLFFSATMPKEIAALAKQFLNDPATVSVTPPATTAERIVQRAYFVNQGEKQALLTHLLRTEDIDRALIFTRTKYGADKVVRALAGAGIPSLAIHGDKSQGQRTAALQAFRAGQVKLLVATDIAARGIDVSGLSHVINFEIPNNPDQYVHRIGRTARAGAEGIAISLVADDERSYLKAIERLTRTQSEVMPLPAGMAELVRNLPKPAPRKPADARPPRPQQVREKQPRQHRERGEQGDGARPFRPRRRKSVGAYKGAVQRVG</sequence>
<dbReference type="InterPro" id="IPR014014">
    <property type="entry name" value="RNA_helicase_DEAD_Q_motif"/>
</dbReference>
<dbReference type="InterPro" id="IPR027417">
    <property type="entry name" value="P-loop_NTPase"/>
</dbReference>
<dbReference type="CDD" id="cd18787">
    <property type="entry name" value="SF2_C_DEAD"/>
    <property type="match status" value="1"/>
</dbReference>
<reference evidence="16" key="1">
    <citation type="submission" date="2019-01" db="EMBL/GenBank/DDBJ databases">
        <title>Cytophagaceae bacterium strain CAR-16.</title>
        <authorList>
            <person name="Chen W.-M."/>
        </authorList>
    </citation>
    <scope>NUCLEOTIDE SEQUENCE [LARGE SCALE GENOMIC DNA]</scope>
    <source>
        <strain evidence="16">CHR27</strain>
    </source>
</reference>
<dbReference type="SUPFAM" id="SSF52540">
    <property type="entry name" value="P-loop containing nucleoside triphosphate hydrolases"/>
    <property type="match status" value="1"/>
</dbReference>
<gene>
    <name evidence="15" type="ORF">EQG66_04380</name>
</gene>
<dbReference type="GO" id="GO:0003724">
    <property type="term" value="F:RNA helicase activity"/>
    <property type="evidence" value="ECO:0007669"/>
    <property type="project" value="UniProtKB-EC"/>
</dbReference>
<evidence type="ECO:0000256" key="2">
    <source>
        <dbReference type="ARBA" id="ARBA00022490"/>
    </source>
</evidence>
<evidence type="ECO:0000256" key="3">
    <source>
        <dbReference type="ARBA" id="ARBA00022741"/>
    </source>
</evidence>
<comment type="caution">
    <text evidence="15">The sequence shown here is derived from an EMBL/GenBank/DDBJ whole genome shotgun (WGS) entry which is preliminary data.</text>
</comment>
<feature type="compositionally biased region" description="Basic and acidic residues" evidence="11">
    <location>
        <begin position="390"/>
        <end position="418"/>
    </location>
</feature>
<comment type="similarity">
    <text evidence="7">Belongs to the DEAD box helicase family.</text>
</comment>
<dbReference type="FunFam" id="3.40.50.300:FF:000108">
    <property type="entry name" value="ATP-dependent RNA helicase RhlE"/>
    <property type="match status" value="1"/>
</dbReference>
<accession>A0A4Q1KJ05</accession>
<name>A0A4Q1KJ05_9SPHN</name>